<dbReference type="Gene3D" id="3.90.1150.10">
    <property type="entry name" value="Aspartate Aminotransferase, domain 1"/>
    <property type="match status" value="1"/>
</dbReference>
<comment type="cofactor">
    <cofactor evidence="1 6">
        <name>pyridoxal 5'-phosphate</name>
        <dbReference type="ChEBI" id="CHEBI:597326"/>
    </cofactor>
</comment>
<dbReference type="PROSITE" id="PS00599">
    <property type="entry name" value="AA_TRANSFER_CLASS_2"/>
    <property type="match status" value="1"/>
</dbReference>
<evidence type="ECO:0000256" key="6">
    <source>
        <dbReference type="RuleBase" id="RU003693"/>
    </source>
</evidence>
<sequence length="349" mass="36735">MMPLRPDLGGIPLYAPSPLDDVSLDLRDNVNLWGTPPSALRAVQAATTELLREYPRVSAGALTQAVAAPLGIAADQVVAGCGSDDVLDACIRAVATDGATLAHADPTFSMIPTFARLNRVTPIAVPLRRDGAMDVDALLATRAAIIYACSPNNPTGTVTPRGELVRLFDEAPGIVLLDEAYGEFTDAHDLRREAAQRENVLVTRTFSKAWGLAGLRVGYGVGSAALVAAVTKARGPYKVNAAAELAAAAALTQDGEWVREVARQTCIERDRLAAAMRRLPGVTVWASEGNFVFAALDRPAKDVADRFRSRGIGVRAFSGLPGIGDALRIGAAPTAETDRVIAALDEVFA</sequence>
<feature type="domain" description="Aminotransferase class I/classII large" evidence="7">
    <location>
        <begin position="25"/>
        <end position="343"/>
    </location>
</feature>
<evidence type="ECO:0000256" key="4">
    <source>
        <dbReference type="ARBA" id="ARBA00022679"/>
    </source>
</evidence>
<keyword evidence="4" id="KW-0808">Transferase</keyword>
<dbReference type="InterPro" id="IPR015421">
    <property type="entry name" value="PyrdxlP-dep_Trfase_major"/>
</dbReference>
<comment type="similarity">
    <text evidence="2">Belongs to the class-II pyridoxal-phosphate-dependent aminotransferase family. Histidinol-phosphate aminotransferase subfamily.</text>
</comment>
<organism evidence="8">
    <name type="scientific">Pseudogemmatithrix spongiicola</name>
    <dbReference type="NCBI Taxonomy" id="3062599"/>
    <lineage>
        <taxon>Bacteria</taxon>
        <taxon>Pseudomonadati</taxon>
        <taxon>Gemmatimonadota</taxon>
        <taxon>Gemmatimonadia</taxon>
        <taxon>Gemmatimonadales</taxon>
        <taxon>Gemmatimonadaceae</taxon>
        <taxon>Pseudogemmatithrix</taxon>
    </lineage>
</organism>
<dbReference type="SUPFAM" id="SSF53383">
    <property type="entry name" value="PLP-dependent transferases"/>
    <property type="match status" value="1"/>
</dbReference>
<dbReference type="RefSeq" id="WP_367886525.1">
    <property type="nucleotide sequence ID" value="NZ_CP130612.1"/>
</dbReference>
<dbReference type="GO" id="GO:0008483">
    <property type="term" value="F:transaminase activity"/>
    <property type="evidence" value="ECO:0007669"/>
    <property type="project" value="UniProtKB-KW"/>
</dbReference>
<dbReference type="KEGG" id="pspc:Strain318_000046"/>
<dbReference type="Pfam" id="PF00155">
    <property type="entry name" value="Aminotran_1_2"/>
    <property type="match status" value="1"/>
</dbReference>
<dbReference type="CDD" id="cd00609">
    <property type="entry name" value="AAT_like"/>
    <property type="match status" value="1"/>
</dbReference>
<accession>A0AA49Q3K4</accession>
<dbReference type="EMBL" id="CP130612">
    <property type="protein sequence ID" value="WKW10814.1"/>
    <property type="molecule type" value="Genomic_DNA"/>
</dbReference>
<keyword evidence="3" id="KW-0032">Aminotransferase</keyword>
<evidence type="ECO:0000313" key="10">
    <source>
        <dbReference type="Proteomes" id="UP001229955"/>
    </source>
</evidence>
<evidence type="ECO:0000259" key="7">
    <source>
        <dbReference type="Pfam" id="PF00155"/>
    </source>
</evidence>
<accession>A0AA49Q5W3</accession>
<dbReference type="InterPro" id="IPR015424">
    <property type="entry name" value="PyrdxlP-dep_Trfase"/>
</dbReference>
<evidence type="ECO:0000313" key="9">
    <source>
        <dbReference type="EMBL" id="WKW13723.1"/>
    </source>
</evidence>
<evidence type="ECO:0000256" key="2">
    <source>
        <dbReference type="ARBA" id="ARBA00007970"/>
    </source>
</evidence>
<keyword evidence="10" id="KW-1185">Reference proteome</keyword>
<dbReference type="InterPro" id="IPR001917">
    <property type="entry name" value="Aminotrans_II_pyridoxalP_BS"/>
</dbReference>
<dbReference type="GO" id="GO:0030170">
    <property type="term" value="F:pyridoxal phosphate binding"/>
    <property type="evidence" value="ECO:0007669"/>
    <property type="project" value="InterPro"/>
</dbReference>
<protein>
    <submittedName>
        <fullName evidence="8">Histidinol-phosphate transaminase</fullName>
    </submittedName>
</protein>
<keyword evidence="5 6" id="KW-0663">Pyridoxal phosphate</keyword>
<dbReference type="EMBL" id="CP130613">
    <property type="protein sequence ID" value="WKW13723.1"/>
    <property type="molecule type" value="Genomic_DNA"/>
</dbReference>
<name>A0AA49Q3K4_9BACT</name>
<evidence type="ECO:0000256" key="1">
    <source>
        <dbReference type="ARBA" id="ARBA00001933"/>
    </source>
</evidence>
<dbReference type="Proteomes" id="UP001229955">
    <property type="component" value="Chromosome"/>
</dbReference>
<dbReference type="AlphaFoldDB" id="A0AA49Q3K4"/>
<evidence type="ECO:0000313" key="8">
    <source>
        <dbReference type="EMBL" id="WKW10814.1"/>
    </source>
</evidence>
<dbReference type="InterPro" id="IPR015422">
    <property type="entry name" value="PyrdxlP-dep_Trfase_small"/>
</dbReference>
<proteinExistence type="inferred from homology"/>
<dbReference type="PANTHER" id="PTHR43643">
    <property type="entry name" value="HISTIDINOL-PHOSPHATE AMINOTRANSFERASE 2"/>
    <property type="match status" value="1"/>
</dbReference>
<dbReference type="InterPro" id="IPR050106">
    <property type="entry name" value="HistidinolP_aminotransfase"/>
</dbReference>
<dbReference type="PANTHER" id="PTHR43643:SF3">
    <property type="entry name" value="HISTIDINOL-PHOSPHATE AMINOTRANSFERASE"/>
    <property type="match status" value="1"/>
</dbReference>
<evidence type="ECO:0000256" key="5">
    <source>
        <dbReference type="ARBA" id="ARBA00022898"/>
    </source>
</evidence>
<reference evidence="8" key="1">
    <citation type="submission" date="2023-07" db="EMBL/GenBank/DDBJ databases">
        <authorList>
            <person name="Haufschild T."/>
            <person name="Kallscheuer N."/>
            <person name="Hammer J."/>
            <person name="Kohn T."/>
            <person name="Kabuu M."/>
            <person name="Jogler M."/>
            <person name="Wohfarth N."/>
            <person name="Heuer A."/>
            <person name="Rohde M."/>
            <person name="van Teeseling M.C.F."/>
            <person name="Jogler C."/>
        </authorList>
    </citation>
    <scope>NUCLEOTIDE SEQUENCE</scope>
    <source>
        <strain evidence="8">Strain 138</strain>
        <strain evidence="9">Strain 318</strain>
    </source>
</reference>
<dbReference type="InterPro" id="IPR004839">
    <property type="entry name" value="Aminotransferase_I/II_large"/>
</dbReference>
<dbReference type="Gene3D" id="3.40.640.10">
    <property type="entry name" value="Type I PLP-dependent aspartate aminotransferase-like (Major domain)"/>
    <property type="match status" value="1"/>
</dbReference>
<evidence type="ECO:0000256" key="3">
    <source>
        <dbReference type="ARBA" id="ARBA00022576"/>
    </source>
</evidence>
<gene>
    <name evidence="8" type="ORF">Strain138_000046</name>
    <name evidence="9" type="ORF">Strain318_000046</name>
</gene>